<feature type="transmembrane region" description="Helical" evidence="2">
    <location>
        <begin position="204"/>
        <end position="227"/>
    </location>
</feature>
<keyword evidence="2" id="KW-0472">Membrane</keyword>
<evidence type="ECO:0000313" key="4">
    <source>
        <dbReference type="Proteomes" id="UP000255082"/>
    </source>
</evidence>
<feature type="transmembrane region" description="Helical" evidence="2">
    <location>
        <begin position="262"/>
        <end position="288"/>
    </location>
</feature>
<feature type="transmembrane region" description="Helical" evidence="2">
    <location>
        <begin position="233"/>
        <end position="250"/>
    </location>
</feature>
<feature type="compositionally biased region" description="Low complexity" evidence="1">
    <location>
        <begin position="38"/>
        <end position="52"/>
    </location>
</feature>
<name>A0A378WKD7_9NOCA</name>
<sequence length="709" mass="75394">MFSAPGFARGWIPVPVRSGRRDGHEDRGDGRPDRDGRGNAAVDAVAQVASSATRYDRSTEAAPVDSAPAHHPGSVRAVLRGRSVSPGLRAVIRRPVLLVAVLLILAQIALRGWVAGRGYFYWDDLILVGRADRYPLWSADLLLYDHDGHFMPLAFATAWVVTRIAPLQWAGPVVTMVLLQLAASVAVLRMLLVLVPRRAGAVRWAVLIPLIGYLFCPLTLPAFAWWAASLNALPLQFALAWVIADAVLLVRTGRGRYAISGVLVLIVGLLFFEKAVVVPFVAFAVAVLERYLVGAGTADGAEPAGDRAGPSARAAVRDVARAGAALWAGSALILAGWAAAYLTVADHIAMDTSLAGARRLLHSATSLGIVPTLLGGPWVWARWLPSTPWATPPGWTVVPAWLIVAAVVLVTLRLRRRVLPVWVLVAGYVLAVQLPIVLIRGGPNTAAELMQSLRYLADVAVVLAAAIALLLVARPRSGRASRAPESGGSYSPARRWSRAAAVALTAAFVVSSVCTTVSFARSWEISPTRTYLTNARAALADTRGAPLLEQEVPWGVLTPMTYPQNLIAEVLGPIAPDGAFGTSTPYLRMITDDGTLVDASVWWNRRILAGPEPGCGYRIDGSDPVALWLDGPMIEHGWTAQINYFANQDGRLTVAMEHGDAVVAPVRAGVHTVFVHVVGSGEVLRIGSRTPGLDVCVGVGPVGVAAFGH</sequence>
<feature type="transmembrane region" description="Helical" evidence="2">
    <location>
        <begin position="324"/>
        <end position="348"/>
    </location>
</feature>
<feature type="transmembrane region" description="Helical" evidence="2">
    <location>
        <begin position="499"/>
        <end position="520"/>
    </location>
</feature>
<feature type="transmembrane region" description="Helical" evidence="2">
    <location>
        <begin position="419"/>
        <end position="441"/>
    </location>
</feature>
<organism evidence="3 4">
    <name type="scientific">Nocardia africana</name>
    <dbReference type="NCBI Taxonomy" id="134964"/>
    <lineage>
        <taxon>Bacteria</taxon>
        <taxon>Bacillati</taxon>
        <taxon>Actinomycetota</taxon>
        <taxon>Actinomycetes</taxon>
        <taxon>Mycobacteriales</taxon>
        <taxon>Nocardiaceae</taxon>
        <taxon>Nocardia</taxon>
    </lineage>
</organism>
<feature type="compositionally biased region" description="Basic and acidic residues" evidence="1">
    <location>
        <begin position="19"/>
        <end position="37"/>
    </location>
</feature>
<feature type="transmembrane region" description="Helical" evidence="2">
    <location>
        <begin position="360"/>
        <end position="381"/>
    </location>
</feature>
<keyword evidence="2" id="KW-0812">Transmembrane</keyword>
<evidence type="ECO:0000256" key="1">
    <source>
        <dbReference type="SAM" id="MobiDB-lite"/>
    </source>
</evidence>
<protein>
    <recommendedName>
        <fullName evidence="5">Glycosyltransferase RgtA/B/C/D-like domain-containing protein</fullName>
    </recommendedName>
</protein>
<evidence type="ECO:0008006" key="5">
    <source>
        <dbReference type="Google" id="ProtNLM"/>
    </source>
</evidence>
<feature type="transmembrane region" description="Helical" evidence="2">
    <location>
        <begin position="169"/>
        <end position="192"/>
    </location>
</feature>
<gene>
    <name evidence="3" type="ORF">NCTC13184_00225</name>
</gene>
<feature type="transmembrane region" description="Helical" evidence="2">
    <location>
        <begin position="393"/>
        <end position="412"/>
    </location>
</feature>
<accession>A0A378WKD7</accession>
<dbReference type="Proteomes" id="UP000255082">
    <property type="component" value="Unassembled WGS sequence"/>
</dbReference>
<keyword evidence="2" id="KW-1133">Transmembrane helix</keyword>
<evidence type="ECO:0000256" key="2">
    <source>
        <dbReference type="SAM" id="Phobius"/>
    </source>
</evidence>
<feature type="region of interest" description="Disordered" evidence="1">
    <location>
        <begin position="1"/>
        <end position="71"/>
    </location>
</feature>
<reference evidence="3 4" key="1">
    <citation type="submission" date="2018-06" db="EMBL/GenBank/DDBJ databases">
        <authorList>
            <consortium name="Pathogen Informatics"/>
            <person name="Doyle S."/>
        </authorList>
    </citation>
    <scope>NUCLEOTIDE SEQUENCE [LARGE SCALE GENOMIC DNA]</scope>
    <source>
        <strain evidence="3 4">NCTC13184</strain>
    </source>
</reference>
<evidence type="ECO:0000313" key="3">
    <source>
        <dbReference type="EMBL" id="SUA40901.1"/>
    </source>
</evidence>
<proteinExistence type="predicted"/>
<dbReference type="AlphaFoldDB" id="A0A378WKD7"/>
<dbReference type="EMBL" id="UGRU01000001">
    <property type="protein sequence ID" value="SUA40901.1"/>
    <property type="molecule type" value="Genomic_DNA"/>
</dbReference>
<feature type="transmembrane region" description="Helical" evidence="2">
    <location>
        <begin position="96"/>
        <end position="114"/>
    </location>
</feature>
<feature type="transmembrane region" description="Helical" evidence="2">
    <location>
        <begin position="453"/>
        <end position="473"/>
    </location>
</feature>